<comment type="caution">
    <text evidence="3">The sequence shown here is derived from an EMBL/GenBank/DDBJ whole genome shotgun (WGS) entry which is preliminary data.</text>
</comment>
<organism evidence="3 4">
    <name type="scientific">Subsaximicrobium wynnwilliamsii</name>
    <dbReference type="NCBI Taxonomy" id="291179"/>
    <lineage>
        <taxon>Bacteria</taxon>
        <taxon>Pseudomonadati</taxon>
        <taxon>Bacteroidota</taxon>
        <taxon>Flavobacteriia</taxon>
        <taxon>Flavobacteriales</taxon>
        <taxon>Flavobacteriaceae</taxon>
        <taxon>Subsaximicrobium</taxon>
    </lineage>
</organism>
<dbReference type="SUPFAM" id="SSF52172">
    <property type="entry name" value="CheY-like"/>
    <property type="match status" value="1"/>
</dbReference>
<protein>
    <submittedName>
        <fullName evidence="3">Response regulator transcription factor</fullName>
    </submittedName>
</protein>
<dbReference type="OrthoDB" id="651456at2"/>
<dbReference type="PROSITE" id="PS50110">
    <property type="entry name" value="RESPONSE_REGULATORY"/>
    <property type="match status" value="1"/>
</dbReference>
<accession>A0A5C6ZHM7</accession>
<evidence type="ECO:0000256" key="1">
    <source>
        <dbReference type="PROSITE-ProRule" id="PRU00169"/>
    </source>
</evidence>
<evidence type="ECO:0000259" key="2">
    <source>
        <dbReference type="PROSITE" id="PS50110"/>
    </source>
</evidence>
<dbReference type="EMBL" id="VORO01000008">
    <property type="protein sequence ID" value="TXD89258.1"/>
    <property type="molecule type" value="Genomic_DNA"/>
</dbReference>
<proteinExistence type="predicted"/>
<dbReference type="Proteomes" id="UP000321578">
    <property type="component" value="Unassembled WGS sequence"/>
</dbReference>
<dbReference type="AlphaFoldDB" id="A0A5C6ZHM7"/>
<dbReference type="InterPro" id="IPR001789">
    <property type="entry name" value="Sig_transdc_resp-reg_receiver"/>
</dbReference>
<feature type="modified residue" description="4-aspartylphosphate" evidence="1">
    <location>
        <position position="61"/>
    </location>
</feature>
<dbReference type="Gene3D" id="3.40.50.2300">
    <property type="match status" value="1"/>
</dbReference>
<name>A0A5C6ZHM7_9FLAO</name>
<keyword evidence="4" id="KW-1185">Reference proteome</keyword>
<dbReference type="RefSeq" id="WP_147086341.1">
    <property type="nucleotide sequence ID" value="NZ_VORM01000008.1"/>
</dbReference>
<gene>
    <name evidence="3" type="ORF">ESY86_09455</name>
</gene>
<dbReference type="Pfam" id="PF00072">
    <property type="entry name" value="Response_reg"/>
    <property type="match status" value="1"/>
</dbReference>
<keyword evidence="1" id="KW-0597">Phosphoprotein</keyword>
<feature type="domain" description="Response regulatory" evidence="2">
    <location>
        <begin position="5"/>
        <end position="133"/>
    </location>
</feature>
<dbReference type="InterPro" id="IPR011006">
    <property type="entry name" value="CheY-like_superfamily"/>
</dbReference>
<sequence length="220" mass="24565">MKLTRVLLVDDHPIIVESYRNSIKAYEFQNKGHEFTVDSALGCESALVLINKKEYDIAFLDIRLPASKDGKYKCGEDLAKLIKSKHEATKIIIITGHYDALLLGKLLQNLNPDGLLFKGDVGSQMVSNALTSVLTNYPFYSPTVLNLLRKKMSSDIVLNKNDKLLLYELAKGTKTKDLIKCLPLSIGGVESRKRYLKGLFETKGKDDSELIIAAKKKGFI</sequence>
<reference evidence="3 4" key="1">
    <citation type="submission" date="2019-08" db="EMBL/GenBank/DDBJ databases">
        <title>Genomes of Subsaximicrobium wynnwilliamsii strains.</title>
        <authorList>
            <person name="Bowman J.P."/>
        </authorList>
    </citation>
    <scope>NUCLEOTIDE SEQUENCE [LARGE SCALE GENOMIC DNA]</scope>
    <source>
        <strain evidence="3 4">2-80-2</strain>
    </source>
</reference>
<evidence type="ECO:0000313" key="3">
    <source>
        <dbReference type="EMBL" id="TXD89258.1"/>
    </source>
</evidence>
<evidence type="ECO:0000313" key="4">
    <source>
        <dbReference type="Proteomes" id="UP000321578"/>
    </source>
</evidence>
<dbReference type="SMART" id="SM00448">
    <property type="entry name" value="REC"/>
    <property type="match status" value="1"/>
</dbReference>
<dbReference type="GO" id="GO:0000160">
    <property type="term" value="P:phosphorelay signal transduction system"/>
    <property type="evidence" value="ECO:0007669"/>
    <property type="project" value="InterPro"/>
</dbReference>